<feature type="region of interest" description="Disordered" evidence="1">
    <location>
        <begin position="1"/>
        <end position="30"/>
    </location>
</feature>
<keyword evidence="3" id="KW-1185">Reference proteome</keyword>
<reference evidence="2 3" key="1">
    <citation type="submission" date="2021-01" db="EMBL/GenBank/DDBJ databases">
        <title>Genomic Encyclopedia of Type Strains, Phase IV (KMG-IV): sequencing the most valuable type-strain genomes for metagenomic binning, comparative biology and taxonomic classification.</title>
        <authorList>
            <person name="Goeker M."/>
        </authorList>
    </citation>
    <scope>NUCLEOTIDE SEQUENCE [LARGE SCALE GENOMIC DNA]</scope>
    <source>
        <strain evidence="2 3">DSM 103394</strain>
    </source>
</reference>
<sequence length="30" mass="3620">MQDSSKHKELGDFLRTRRMRISPEEAPFEK</sequence>
<proteinExistence type="predicted"/>
<comment type="caution">
    <text evidence="2">The sequence shown here is derived from an EMBL/GenBank/DDBJ whole genome shotgun (WGS) entry which is preliminary data.</text>
</comment>
<name>A0ABS4D082_9BACI</name>
<organism evidence="2 3">
    <name type="scientific">Bacillus capparidis</name>
    <dbReference type="NCBI Taxonomy" id="1840411"/>
    <lineage>
        <taxon>Bacteria</taxon>
        <taxon>Bacillati</taxon>
        <taxon>Bacillota</taxon>
        <taxon>Bacilli</taxon>
        <taxon>Bacillales</taxon>
        <taxon>Bacillaceae</taxon>
        <taxon>Bacillus</taxon>
    </lineage>
</organism>
<dbReference type="EMBL" id="JAFDST010000004">
    <property type="protein sequence ID" value="MBP1083007.1"/>
    <property type="molecule type" value="Genomic_DNA"/>
</dbReference>
<protein>
    <recommendedName>
        <fullName evidence="4">Transcriptional regulator</fullName>
    </recommendedName>
</protein>
<evidence type="ECO:0000313" key="3">
    <source>
        <dbReference type="Proteomes" id="UP000674416"/>
    </source>
</evidence>
<evidence type="ECO:0000256" key="1">
    <source>
        <dbReference type="SAM" id="MobiDB-lite"/>
    </source>
</evidence>
<evidence type="ECO:0000313" key="2">
    <source>
        <dbReference type="EMBL" id="MBP1083007.1"/>
    </source>
</evidence>
<accession>A0ABS4D082</accession>
<gene>
    <name evidence="2" type="ORF">JOC74_003517</name>
</gene>
<dbReference type="Proteomes" id="UP000674416">
    <property type="component" value="Unassembled WGS sequence"/>
</dbReference>
<evidence type="ECO:0008006" key="4">
    <source>
        <dbReference type="Google" id="ProtNLM"/>
    </source>
</evidence>